<evidence type="ECO:0000259" key="3">
    <source>
        <dbReference type="SMART" id="SM00198"/>
    </source>
</evidence>
<dbReference type="Pfam" id="PF00188">
    <property type="entry name" value="CAP"/>
    <property type="match status" value="1"/>
</dbReference>
<name>A0ABY7C6H8_9BASI</name>
<evidence type="ECO:0000313" key="4">
    <source>
        <dbReference type="EMBL" id="WAQ80740.1"/>
    </source>
</evidence>
<feature type="region of interest" description="Disordered" evidence="1">
    <location>
        <begin position="131"/>
        <end position="290"/>
    </location>
</feature>
<protein>
    <recommendedName>
        <fullName evidence="3">SCP domain-containing protein</fullName>
    </recommendedName>
</protein>
<feature type="transmembrane region" description="Helical" evidence="2">
    <location>
        <begin position="49"/>
        <end position="68"/>
    </location>
</feature>
<dbReference type="InterPro" id="IPR035940">
    <property type="entry name" value="CAP_sf"/>
</dbReference>
<keyword evidence="2" id="KW-0812">Transmembrane</keyword>
<dbReference type="EMBL" id="CP110421">
    <property type="protein sequence ID" value="WAQ80740.1"/>
    <property type="molecule type" value="Genomic_DNA"/>
</dbReference>
<feature type="domain" description="SCP" evidence="3">
    <location>
        <begin position="295"/>
        <end position="424"/>
    </location>
</feature>
<proteinExistence type="predicted"/>
<dbReference type="InterPro" id="IPR014044">
    <property type="entry name" value="CAP_dom"/>
</dbReference>
<gene>
    <name evidence="4" type="ORF">PtA15_1A78</name>
</gene>
<evidence type="ECO:0000256" key="1">
    <source>
        <dbReference type="SAM" id="MobiDB-lite"/>
    </source>
</evidence>
<keyword evidence="2" id="KW-1133">Transmembrane helix</keyword>
<feature type="compositionally biased region" description="Polar residues" evidence="1">
    <location>
        <begin position="131"/>
        <end position="140"/>
    </location>
</feature>
<dbReference type="Gene3D" id="3.40.33.10">
    <property type="entry name" value="CAP"/>
    <property type="match status" value="1"/>
</dbReference>
<feature type="compositionally biased region" description="Basic and acidic residues" evidence="1">
    <location>
        <begin position="223"/>
        <end position="236"/>
    </location>
</feature>
<evidence type="ECO:0000256" key="2">
    <source>
        <dbReference type="SAM" id="Phobius"/>
    </source>
</evidence>
<accession>A0ABY7C6H8</accession>
<dbReference type="Proteomes" id="UP001164743">
    <property type="component" value="Chromosome 1A"/>
</dbReference>
<dbReference type="InterPro" id="IPR001283">
    <property type="entry name" value="CRISP-related"/>
</dbReference>
<dbReference type="PRINTS" id="PR00837">
    <property type="entry name" value="V5TPXLIKE"/>
</dbReference>
<dbReference type="GeneID" id="77806737"/>
<feature type="compositionally biased region" description="Basic and acidic residues" evidence="1">
    <location>
        <begin position="243"/>
        <end position="261"/>
    </location>
</feature>
<dbReference type="RefSeq" id="XP_053016295.1">
    <property type="nucleotide sequence ID" value="XM_053165853.1"/>
</dbReference>
<dbReference type="PANTHER" id="PTHR10334">
    <property type="entry name" value="CYSTEINE-RICH SECRETORY PROTEIN-RELATED"/>
    <property type="match status" value="1"/>
</dbReference>
<dbReference type="SUPFAM" id="SSF55797">
    <property type="entry name" value="PR-1-like"/>
    <property type="match status" value="1"/>
</dbReference>
<evidence type="ECO:0000313" key="5">
    <source>
        <dbReference type="Proteomes" id="UP001164743"/>
    </source>
</evidence>
<feature type="region of interest" description="Disordered" evidence="1">
    <location>
        <begin position="1"/>
        <end position="22"/>
    </location>
</feature>
<keyword evidence="2" id="KW-0472">Membrane</keyword>
<dbReference type="SMART" id="SM00198">
    <property type="entry name" value="SCP"/>
    <property type="match status" value="1"/>
</dbReference>
<keyword evidence="5" id="KW-1185">Reference proteome</keyword>
<organism evidence="4 5">
    <name type="scientific">Puccinia triticina</name>
    <dbReference type="NCBI Taxonomy" id="208348"/>
    <lineage>
        <taxon>Eukaryota</taxon>
        <taxon>Fungi</taxon>
        <taxon>Dikarya</taxon>
        <taxon>Basidiomycota</taxon>
        <taxon>Pucciniomycotina</taxon>
        <taxon>Pucciniomycetes</taxon>
        <taxon>Pucciniales</taxon>
        <taxon>Pucciniaceae</taxon>
        <taxon>Puccinia</taxon>
    </lineage>
</organism>
<feature type="compositionally biased region" description="Basic and acidic residues" evidence="1">
    <location>
        <begin position="1"/>
        <end position="11"/>
    </location>
</feature>
<reference evidence="4" key="1">
    <citation type="submission" date="2022-10" db="EMBL/GenBank/DDBJ databases">
        <title>Puccinia triticina Genome sequencing and assembly.</title>
        <authorList>
            <person name="Li C."/>
        </authorList>
    </citation>
    <scope>NUCLEOTIDE SEQUENCE</scope>
    <source>
        <strain evidence="4">Pt15</strain>
    </source>
</reference>
<sequence length="439" mass="48238">MAVKLVKDRQSAKGTRSDPFGMRELRGMEEGGQGEGGMAKLVESAAREVLSAAIITGVLALFISSLLVTRLHLLIHGLTPLEHMAVGKFKAELLQQIHHAFPDAHHHQNSLPHQAELWSRARLRPRAVDTGQNLSTQQDETAPKCATPPCKSTKKPISGRVDPATVKENVIHHRATISTKPSGSLRARDCTPHGPKASPVPQKLKNTQASQKTTEKSPNPPPQKKEKSVETPEQHSKLPFPNQKHETKPSRPVPKEKDKPTTKTVEPVLDSPTIEIKPRPKKIPRHSPSSSETAYFPVRWLAAHNEIRERYSVGNLVWSSKLEASAQAWANRCVFEHSHGEAGENIAAGQPTIASVVKDWVYGDNECEAYDPNRPVYSHFTQVVWRDTSRLGCAVSTCSNLPGTPLQDAPFYVCQYSSAGNVLGEFDTNVLAKAGQCLK</sequence>